<keyword evidence="6 7" id="KW-0961">Cell wall biogenesis/degradation</keyword>
<comment type="function">
    <text evidence="7">Functions as a peptidoglycan terminase that cleaves nascent peptidoglycan strands endolytically to terminate their elongation.</text>
</comment>
<comment type="catalytic activity">
    <reaction evidence="7">
        <text>a peptidoglycan chain = a peptidoglycan chain with N-acetyl-1,6-anhydromuramyl-[peptide] at the reducing end + a peptidoglycan chain with N-acetylglucosamine at the non-reducing end.</text>
        <dbReference type="EC" id="4.2.2.29"/>
    </reaction>
</comment>
<proteinExistence type="inferred from homology"/>
<keyword evidence="4 7" id="KW-0472">Membrane</keyword>
<dbReference type="NCBIfam" id="TIGR00247">
    <property type="entry name" value="endolytic transglycosylase MltG"/>
    <property type="match status" value="1"/>
</dbReference>
<evidence type="ECO:0000313" key="8">
    <source>
        <dbReference type="EMBL" id="MBA6412182.1"/>
    </source>
</evidence>
<evidence type="ECO:0000256" key="5">
    <source>
        <dbReference type="ARBA" id="ARBA00023239"/>
    </source>
</evidence>
<dbReference type="CDD" id="cd08010">
    <property type="entry name" value="MltG_like"/>
    <property type="match status" value="1"/>
</dbReference>
<dbReference type="EC" id="4.2.2.29" evidence="7"/>
<keyword evidence="2 7" id="KW-0812">Transmembrane</keyword>
<dbReference type="EMBL" id="JACFXU010000013">
    <property type="protein sequence ID" value="MBA6412182.1"/>
    <property type="molecule type" value="Genomic_DNA"/>
</dbReference>
<dbReference type="Gene3D" id="3.30.1490.480">
    <property type="entry name" value="Endolytic murein transglycosylase"/>
    <property type="match status" value="1"/>
</dbReference>
<dbReference type="AlphaFoldDB" id="A0A7W2TUF4"/>
<evidence type="ECO:0000256" key="2">
    <source>
        <dbReference type="ARBA" id="ARBA00022692"/>
    </source>
</evidence>
<dbReference type="GO" id="GO:0008932">
    <property type="term" value="F:lytic endotransglycosylase activity"/>
    <property type="evidence" value="ECO:0007669"/>
    <property type="project" value="UniProtKB-UniRule"/>
</dbReference>
<gene>
    <name evidence="7 8" type="primary">mltG</name>
    <name evidence="8" type="ORF">H2508_03570</name>
</gene>
<comment type="similarity">
    <text evidence="7">Belongs to the transglycosylase MltG family.</text>
</comment>
<dbReference type="PANTHER" id="PTHR30518">
    <property type="entry name" value="ENDOLYTIC MUREIN TRANSGLYCOSYLASE"/>
    <property type="match status" value="1"/>
</dbReference>
<dbReference type="GO" id="GO:0009252">
    <property type="term" value="P:peptidoglycan biosynthetic process"/>
    <property type="evidence" value="ECO:0007669"/>
    <property type="project" value="UniProtKB-UniRule"/>
</dbReference>
<dbReference type="RefSeq" id="WP_182168998.1">
    <property type="nucleotide sequence ID" value="NZ_JACFXU010000013.1"/>
</dbReference>
<dbReference type="Gene3D" id="3.30.160.60">
    <property type="entry name" value="Classic Zinc Finger"/>
    <property type="match status" value="1"/>
</dbReference>
<sequence length="347" mass="39216">MKRVLLWFLVICSLLALLLTALGFELKRRWEQPLAISEEGLLFELKQGDSLNSVAHRLVDQGLLDQPYMLTLYGRLTGLDSRLQRGEYLLPHGLKQAELLELLLSGNVVQYQVTIPEGLTLRQALELLARQESLERSLDGLEDGRIAALTKNYPSPEGLFLPETYRYVRGDSDWNILQRAFAAMQRLLAEEWQDRDDELPLASPYEALVLASIIERETGVASERGEIAGVFVRRLNKGMRLQTDPTVIYGLGSEFDGNLRRSHLRDEENPYNTYRHHGLPPSPIALPGAAAIHAALHPKDGDTLFFVARGDGSHVFSATLDAHQRAVRKYQLRRRADYRSTPQPEVK</sequence>
<evidence type="ECO:0000313" key="9">
    <source>
        <dbReference type="Proteomes" id="UP000539350"/>
    </source>
</evidence>
<keyword evidence="5 7" id="KW-0456">Lyase</keyword>
<feature type="site" description="Important for catalytic activity" evidence="7">
    <location>
        <position position="217"/>
    </location>
</feature>
<accession>A0A7W2TUF4</accession>
<keyword evidence="7" id="KW-0997">Cell inner membrane</keyword>
<evidence type="ECO:0000256" key="7">
    <source>
        <dbReference type="HAMAP-Rule" id="MF_02065"/>
    </source>
</evidence>
<dbReference type="Proteomes" id="UP000539350">
    <property type="component" value="Unassembled WGS sequence"/>
</dbReference>
<evidence type="ECO:0000256" key="1">
    <source>
        <dbReference type="ARBA" id="ARBA00022475"/>
    </source>
</evidence>
<dbReference type="HAMAP" id="MF_02065">
    <property type="entry name" value="MltG"/>
    <property type="match status" value="1"/>
</dbReference>
<dbReference type="Pfam" id="PF02618">
    <property type="entry name" value="YceG"/>
    <property type="match status" value="1"/>
</dbReference>
<evidence type="ECO:0000256" key="4">
    <source>
        <dbReference type="ARBA" id="ARBA00023136"/>
    </source>
</evidence>
<keyword evidence="3 7" id="KW-1133">Transmembrane helix</keyword>
<name>A0A7W2TUF4_9GAMM</name>
<keyword evidence="9" id="KW-1185">Reference proteome</keyword>
<evidence type="ECO:0000256" key="6">
    <source>
        <dbReference type="ARBA" id="ARBA00023316"/>
    </source>
</evidence>
<dbReference type="GO" id="GO:0071555">
    <property type="term" value="P:cell wall organization"/>
    <property type="evidence" value="ECO:0007669"/>
    <property type="project" value="UniProtKB-KW"/>
</dbReference>
<reference evidence="8 9" key="1">
    <citation type="submission" date="2020-07" db="EMBL/GenBank/DDBJ databases">
        <title>Halieaceae bacterium, F7430, whole genome shotgun sequencing project.</title>
        <authorList>
            <person name="Jiang S."/>
            <person name="Liu Z.W."/>
            <person name="Du Z.J."/>
        </authorList>
    </citation>
    <scope>NUCLEOTIDE SEQUENCE [LARGE SCALE GENOMIC DNA]</scope>
    <source>
        <strain evidence="8 9">F7430</strain>
    </source>
</reference>
<dbReference type="PANTHER" id="PTHR30518:SF2">
    <property type="entry name" value="ENDOLYTIC MUREIN TRANSGLYCOSYLASE"/>
    <property type="match status" value="1"/>
</dbReference>
<protein>
    <recommendedName>
        <fullName evidence="7">Endolytic murein transglycosylase</fullName>
        <ecNumber evidence="7">4.2.2.29</ecNumber>
    </recommendedName>
    <alternativeName>
        <fullName evidence="7">Peptidoglycan lytic transglycosylase</fullName>
    </alternativeName>
    <alternativeName>
        <fullName evidence="7">Peptidoglycan polymerization terminase</fullName>
    </alternativeName>
</protein>
<organism evidence="8 9">
    <name type="scientific">Sediminihaliea albiluteola</name>
    <dbReference type="NCBI Taxonomy" id="2758564"/>
    <lineage>
        <taxon>Bacteria</taxon>
        <taxon>Pseudomonadati</taxon>
        <taxon>Pseudomonadota</taxon>
        <taxon>Gammaproteobacteria</taxon>
        <taxon>Cellvibrionales</taxon>
        <taxon>Halieaceae</taxon>
        <taxon>Sediminihaliea</taxon>
    </lineage>
</organism>
<keyword evidence="1 7" id="KW-1003">Cell membrane</keyword>
<dbReference type="InterPro" id="IPR003770">
    <property type="entry name" value="MLTG-like"/>
</dbReference>
<comment type="caution">
    <text evidence="8">The sequence shown here is derived from an EMBL/GenBank/DDBJ whole genome shotgun (WGS) entry which is preliminary data.</text>
</comment>
<dbReference type="GO" id="GO:0005886">
    <property type="term" value="C:plasma membrane"/>
    <property type="evidence" value="ECO:0007669"/>
    <property type="project" value="UniProtKB-UniRule"/>
</dbReference>
<evidence type="ECO:0000256" key="3">
    <source>
        <dbReference type="ARBA" id="ARBA00022989"/>
    </source>
</evidence>